<dbReference type="KEGG" id="gba:J421_5804"/>
<geneLocation type="plasmid" evidence="1 2">
    <name>2</name>
</geneLocation>
<evidence type="ECO:0000313" key="1">
    <source>
        <dbReference type="EMBL" id="AHG93339.1"/>
    </source>
</evidence>
<dbReference type="EMBL" id="CP007130">
    <property type="protein sequence ID" value="AHG93339.1"/>
    <property type="molecule type" value="Genomic_DNA"/>
</dbReference>
<keyword evidence="1" id="KW-0614">Plasmid</keyword>
<sequence>MRATLRASVIALRDRLARRPLVAAAAALLLIAAPAGAMADAYLFTSRAMPHDYNIHTIYASGGRVTVRGDGDTDLDCYLVKNGQVIATDDDATDYCILDTHGYAGPYALIVKNWGNVYNQYDVRIE</sequence>
<dbReference type="HOGENOM" id="CLU_1978325_0_0_0"/>
<evidence type="ECO:0000313" key="2">
    <source>
        <dbReference type="Proteomes" id="UP000019151"/>
    </source>
</evidence>
<dbReference type="InParanoid" id="W0RQS8"/>
<dbReference type="RefSeq" id="WP_025414645.1">
    <property type="nucleotide sequence ID" value="NZ_CP007130.1"/>
</dbReference>
<gene>
    <name evidence="1" type="ORF">J421_5804</name>
</gene>
<proteinExistence type="predicted"/>
<accession>W0RQS8</accession>
<dbReference type="Proteomes" id="UP000019151">
    <property type="component" value="Plasmid 2"/>
</dbReference>
<dbReference type="OrthoDB" id="1092590at2"/>
<protein>
    <submittedName>
        <fullName evidence="1">Uncharacterized protein</fullName>
    </submittedName>
</protein>
<keyword evidence="2" id="KW-1185">Reference proteome</keyword>
<dbReference type="AlphaFoldDB" id="W0RQS8"/>
<dbReference type="PATRIC" id="fig|861299.3.peg.5850"/>
<reference evidence="1 2" key="1">
    <citation type="journal article" date="2014" name="Genome Announc.">
        <title>Genome Sequence and Methylome of Soil Bacterium Gemmatirosa kalamazoonensis KBS708T, a Member of the Rarely Cultivated Gemmatimonadetes Phylum.</title>
        <authorList>
            <person name="Debruyn J.M."/>
            <person name="Radosevich M."/>
            <person name="Wommack K.E."/>
            <person name="Polson S.W."/>
            <person name="Hauser L.J."/>
            <person name="Fawaz M.N."/>
            <person name="Korlach J."/>
            <person name="Tsai Y.C."/>
        </authorList>
    </citation>
    <scope>NUCLEOTIDE SEQUENCE [LARGE SCALE GENOMIC DNA]</scope>
    <source>
        <strain evidence="1 2">KBS708</strain>
        <plasmid evidence="2">Plasmid 2</plasmid>
    </source>
</reference>
<organism evidence="1 2">
    <name type="scientific">Gemmatirosa kalamazoonensis</name>
    <dbReference type="NCBI Taxonomy" id="861299"/>
    <lineage>
        <taxon>Bacteria</taxon>
        <taxon>Pseudomonadati</taxon>
        <taxon>Gemmatimonadota</taxon>
        <taxon>Gemmatimonadia</taxon>
        <taxon>Gemmatimonadales</taxon>
        <taxon>Gemmatimonadaceae</taxon>
        <taxon>Gemmatirosa</taxon>
    </lineage>
</organism>
<name>W0RQS8_9BACT</name>